<evidence type="ECO:0000259" key="1">
    <source>
        <dbReference type="Pfam" id="PF03976"/>
    </source>
</evidence>
<dbReference type="Proteomes" id="UP000298049">
    <property type="component" value="Chromosome"/>
</dbReference>
<dbReference type="RefSeq" id="WP_136549930.1">
    <property type="nucleotide sequence ID" value="NZ_CP031093.1"/>
</dbReference>
<dbReference type="GO" id="GO:0016301">
    <property type="term" value="F:kinase activity"/>
    <property type="evidence" value="ECO:0007669"/>
    <property type="project" value="UniProtKB-KW"/>
</dbReference>
<accession>A0A4P7XJC1</accession>
<dbReference type="PANTHER" id="PTHR34383">
    <property type="entry name" value="POLYPHOSPHATE:AMP PHOSPHOTRANSFERASE-RELATED"/>
    <property type="match status" value="1"/>
</dbReference>
<gene>
    <name evidence="2" type="ORF">soil367_15490</name>
</gene>
<evidence type="ECO:0000313" key="3">
    <source>
        <dbReference type="Proteomes" id="UP000298049"/>
    </source>
</evidence>
<proteinExistence type="predicted"/>
<feature type="domain" description="Polyphosphate kinase-2-related" evidence="1">
    <location>
        <begin position="46"/>
        <end position="252"/>
    </location>
</feature>
<keyword evidence="2" id="KW-0418">Kinase</keyword>
<dbReference type="Gene3D" id="3.40.50.300">
    <property type="entry name" value="P-loop containing nucleotide triphosphate hydrolases"/>
    <property type="match status" value="1"/>
</dbReference>
<dbReference type="OrthoDB" id="9775224at2"/>
<keyword evidence="3" id="KW-1185">Reference proteome</keyword>
<dbReference type="PANTHER" id="PTHR34383:SF3">
    <property type="entry name" value="POLYPHOSPHATE:AMP PHOSPHOTRANSFERASE"/>
    <property type="match status" value="1"/>
</dbReference>
<dbReference type="EMBL" id="CP031093">
    <property type="protein sequence ID" value="QCF27219.1"/>
    <property type="molecule type" value="Genomic_DNA"/>
</dbReference>
<protein>
    <submittedName>
        <fullName evidence="2">Polyphosphate kinase</fullName>
    </submittedName>
</protein>
<dbReference type="SUPFAM" id="SSF52540">
    <property type="entry name" value="P-loop containing nucleoside triphosphate hydrolases"/>
    <property type="match status" value="1"/>
</dbReference>
<organism evidence="2 3">
    <name type="scientific">Hydrocarboniclastica marina</name>
    <dbReference type="NCBI Taxonomy" id="2259620"/>
    <lineage>
        <taxon>Bacteria</taxon>
        <taxon>Pseudomonadati</taxon>
        <taxon>Pseudomonadota</taxon>
        <taxon>Gammaproteobacteria</taxon>
        <taxon>Alteromonadales</taxon>
        <taxon>Alteromonadaceae</taxon>
        <taxon>Hydrocarboniclastica</taxon>
    </lineage>
</organism>
<name>A0A4P7XJC1_9ALTE</name>
<keyword evidence="2" id="KW-0808">Transferase</keyword>
<sequence length="274" mass="31540">MDADLLSPAQSPWCYQRNKPLSAYETSVGDGITLPALDPSLEAIGEYQRRLWANRKQSLLLVFHGLDASGKDSLIRTLAKFMDPAGFHAWSFGRPHGAEAQHDFLWRVSPFLPAFGEVAAFNRSHHEAVIAERAWPVRDAGHYHWPNRYASLRHFEQHLVQEGTTIIKCWLHMSEQEHQRRLLKRLDKPHKRWKFDPSDIEAWRRREELLQYADEAIAATHTDEAPWLIIPGDSKKDARAIVARLVADQLKALAPDYPPENDEVLAEYRAMLKQ</sequence>
<dbReference type="AlphaFoldDB" id="A0A4P7XJC1"/>
<reference evidence="2 3" key="1">
    <citation type="submission" date="2018-07" db="EMBL/GenBank/DDBJ databases">
        <title>Marsedoiliclastica nanhaica gen. nov. sp. nov., a novel marine hydrocarbonoclastic bacterium isolated from an in-situ enriched hydrocarbon-degrading consortium in deep-sea sediment.</title>
        <authorList>
            <person name="Dong C."/>
            <person name="Ma T."/>
            <person name="Liu R."/>
            <person name="Shao Z."/>
        </authorList>
    </citation>
    <scope>NUCLEOTIDE SEQUENCE [LARGE SCALE GENOMIC DNA]</scope>
    <source>
        <strain evidence="3">soil36-7</strain>
    </source>
</reference>
<dbReference type="InterPro" id="IPR027417">
    <property type="entry name" value="P-loop_NTPase"/>
</dbReference>
<dbReference type="InterPro" id="IPR022488">
    <property type="entry name" value="PPK2-related"/>
</dbReference>
<dbReference type="KEGG" id="hmi:soil367_15490"/>
<dbReference type="Pfam" id="PF03976">
    <property type="entry name" value="PPK2"/>
    <property type="match status" value="1"/>
</dbReference>
<evidence type="ECO:0000313" key="2">
    <source>
        <dbReference type="EMBL" id="QCF27219.1"/>
    </source>
</evidence>